<dbReference type="SUPFAM" id="SSF56496">
    <property type="entry name" value="Fibrinogen C-terminal domain-like"/>
    <property type="match status" value="1"/>
</dbReference>
<dbReference type="InterPro" id="IPR036056">
    <property type="entry name" value="Fibrinogen-like_C"/>
</dbReference>
<organism evidence="5 6">
    <name type="scientific">Littorina saxatilis</name>
    <dbReference type="NCBI Taxonomy" id="31220"/>
    <lineage>
        <taxon>Eukaryota</taxon>
        <taxon>Metazoa</taxon>
        <taxon>Spiralia</taxon>
        <taxon>Lophotrochozoa</taxon>
        <taxon>Mollusca</taxon>
        <taxon>Gastropoda</taxon>
        <taxon>Caenogastropoda</taxon>
        <taxon>Littorinimorpha</taxon>
        <taxon>Littorinoidea</taxon>
        <taxon>Littorinidae</taxon>
        <taxon>Littorina</taxon>
    </lineage>
</organism>
<dbReference type="InterPro" id="IPR036179">
    <property type="entry name" value="Ig-like_dom_sf"/>
</dbReference>
<keyword evidence="3" id="KW-0732">Signal</keyword>
<sequence>MTSIRFRMIGVALFVVALSALEAYQWNGGPEDKAKITACVGGSVSFPWSIVMGRDGETMLGRDWWFQAPDREKTQIATYESKHFYATENSRVAFLPNAGLSLRDARPQDSGNYSVQVKLQNNRTLASLYRTVTLTVTDRPPATQDGALYVTLSDAVRDDVTENWSLQLHCGQFLDLGHPPVDVIWKTPSGEVKTSSYQDNGTFVLSVSSPVHGGNYFCRLPLSAPAASCLTATSLLNASAQLYVDDKDVMLSLLDARQREQEQAIEDQANLLEHQAMQISQQNETMADMVQVNKDQANLLQHQALQISQQNENMTDMVQVKKDQALQLHEQSLYLNQTISELTKLSCLMSARNTSSCADWLAVDPLSGIHTVCLSGESVSVYCDQTSDNGGWTVFQRRQDASVDFYRDWTDYRNGFGDLEGNFWLGLDKLHKLTTSQRFELRVDLQKCDGTKGNATYSGFYVEDVSHNFTLRFDKFTGGNAGDSLSYHRGFQFSTKDRDHDTFSGKSCAQGSHGAWWYGYCSQSDLNKPYNPNSRDGIHLPFYWNAFSNRGINALKFSEMKIRPI</sequence>
<evidence type="ECO:0000313" key="6">
    <source>
        <dbReference type="Proteomes" id="UP001374579"/>
    </source>
</evidence>
<keyword evidence="2" id="KW-0964">Secreted</keyword>
<proteinExistence type="predicted"/>
<dbReference type="PANTHER" id="PTHR19143">
    <property type="entry name" value="FIBRINOGEN/TENASCIN/ANGIOPOEITIN"/>
    <property type="match status" value="1"/>
</dbReference>
<feature type="chain" id="PRO_5042856348" description="Fibrinogen C-terminal domain-containing protein" evidence="3">
    <location>
        <begin position="24"/>
        <end position="565"/>
    </location>
</feature>
<comment type="caution">
    <text evidence="5">The sequence shown here is derived from an EMBL/GenBank/DDBJ whole genome shotgun (WGS) entry which is preliminary data.</text>
</comment>
<evidence type="ECO:0000256" key="1">
    <source>
        <dbReference type="ARBA" id="ARBA00004498"/>
    </source>
</evidence>
<dbReference type="AlphaFoldDB" id="A0AAN9G586"/>
<keyword evidence="6" id="KW-1185">Reference proteome</keyword>
<keyword evidence="2" id="KW-0272">Extracellular matrix</keyword>
<evidence type="ECO:0000256" key="2">
    <source>
        <dbReference type="ARBA" id="ARBA00022530"/>
    </source>
</evidence>
<dbReference type="Proteomes" id="UP001374579">
    <property type="component" value="Unassembled WGS sequence"/>
</dbReference>
<dbReference type="InterPro" id="IPR050373">
    <property type="entry name" value="Fibrinogen_C-term_domain"/>
</dbReference>
<reference evidence="5 6" key="1">
    <citation type="submission" date="2024-02" db="EMBL/GenBank/DDBJ databases">
        <title>Chromosome-scale genome assembly of the rough periwinkle Littorina saxatilis.</title>
        <authorList>
            <person name="De Jode A."/>
            <person name="Faria R."/>
            <person name="Formenti G."/>
            <person name="Sims Y."/>
            <person name="Smith T.P."/>
            <person name="Tracey A."/>
            <person name="Wood J.M.D."/>
            <person name="Zagrodzka Z.B."/>
            <person name="Johannesson K."/>
            <person name="Butlin R.K."/>
            <person name="Leder E.H."/>
        </authorList>
    </citation>
    <scope>NUCLEOTIDE SEQUENCE [LARGE SCALE GENOMIC DNA]</scope>
    <source>
        <strain evidence="5">Snail1</strain>
        <tissue evidence="5">Muscle</tissue>
    </source>
</reference>
<dbReference type="SUPFAM" id="SSF48726">
    <property type="entry name" value="Immunoglobulin"/>
    <property type="match status" value="1"/>
</dbReference>
<dbReference type="InterPro" id="IPR002181">
    <property type="entry name" value="Fibrinogen_a/b/g_C_dom"/>
</dbReference>
<accession>A0AAN9G586</accession>
<comment type="subcellular location">
    <subcellularLocation>
        <location evidence="1">Secreted</location>
        <location evidence="1">Extracellular space</location>
        <location evidence="1">Extracellular matrix</location>
    </subcellularLocation>
</comment>
<dbReference type="EMBL" id="JBAMIC010000018">
    <property type="protein sequence ID" value="KAK7095312.1"/>
    <property type="molecule type" value="Genomic_DNA"/>
</dbReference>
<protein>
    <recommendedName>
        <fullName evidence="4">Fibrinogen C-terminal domain-containing protein</fullName>
    </recommendedName>
</protein>
<dbReference type="Pfam" id="PF00147">
    <property type="entry name" value="Fibrinogen_C"/>
    <property type="match status" value="1"/>
</dbReference>
<dbReference type="PROSITE" id="PS51406">
    <property type="entry name" value="FIBRINOGEN_C_2"/>
    <property type="match status" value="1"/>
</dbReference>
<feature type="domain" description="Fibrinogen C-terminal" evidence="4">
    <location>
        <begin position="348"/>
        <end position="565"/>
    </location>
</feature>
<evidence type="ECO:0000256" key="3">
    <source>
        <dbReference type="SAM" id="SignalP"/>
    </source>
</evidence>
<dbReference type="Gene3D" id="3.90.215.10">
    <property type="entry name" value="Gamma Fibrinogen, chain A, domain 1"/>
    <property type="match status" value="1"/>
</dbReference>
<dbReference type="SMART" id="SM00186">
    <property type="entry name" value="FBG"/>
    <property type="match status" value="1"/>
</dbReference>
<name>A0AAN9G586_9CAEN</name>
<evidence type="ECO:0000313" key="5">
    <source>
        <dbReference type="EMBL" id="KAK7095312.1"/>
    </source>
</evidence>
<dbReference type="InterPro" id="IPR014716">
    <property type="entry name" value="Fibrinogen_a/b/g_C_1"/>
</dbReference>
<evidence type="ECO:0000259" key="4">
    <source>
        <dbReference type="PROSITE" id="PS51406"/>
    </source>
</evidence>
<gene>
    <name evidence="5" type="ORF">V1264_006738</name>
</gene>
<feature type="signal peptide" evidence="3">
    <location>
        <begin position="1"/>
        <end position="23"/>
    </location>
</feature>
<dbReference type="GO" id="GO:0005615">
    <property type="term" value="C:extracellular space"/>
    <property type="evidence" value="ECO:0007669"/>
    <property type="project" value="TreeGrafter"/>
</dbReference>
<dbReference type="InterPro" id="IPR013783">
    <property type="entry name" value="Ig-like_fold"/>
</dbReference>
<dbReference type="Gene3D" id="2.60.40.10">
    <property type="entry name" value="Immunoglobulins"/>
    <property type="match status" value="1"/>
</dbReference>
<dbReference type="CDD" id="cd00087">
    <property type="entry name" value="FReD"/>
    <property type="match status" value="1"/>
</dbReference>